<dbReference type="InterPro" id="IPR006390">
    <property type="entry name" value="DHP_synth_dom"/>
</dbReference>
<gene>
    <name evidence="11" type="primary">folP</name>
    <name evidence="11" type="ORF">L6773_08005</name>
</gene>
<evidence type="ECO:0000313" key="11">
    <source>
        <dbReference type="EMBL" id="MCG2588502.1"/>
    </source>
</evidence>
<dbReference type="PANTHER" id="PTHR20941">
    <property type="entry name" value="FOLATE SYNTHESIS PROTEINS"/>
    <property type="match status" value="1"/>
</dbReference>
<dbReference type="InterPro" id="IPR045031">
    <property type="entry name" value="DHP_synth-like"/>
</dbReference>
<dbReference type="Gene3D" id="3.20.20.20">
    <property type="entry name" value="Dihydropteroate synthase-like"/>
    <property type="match status" value="1"/>
</dbReference>
<reference evidence="11" key="1">
    <citation type="submission" date="2022-01" db="EMBL/GenBank/DDBJ databases">
        <authorList>
            <person name="Wang Y."/>
        </authorList>
    </citation>
    <scope>NUCLEOTIDE SEQUENCE</scope>
    <source>
        <strain evidence="11">WB101</strain>
    </source>
</reference>
<keyword evidence="5 9" id="KW-0808">Transferase</keyword>
<comment type="catalytic activity">
    <reaction evidence="1">
        <text>(7,8-dihydropterin-6-yl)methyl diphosphate + 4-aminobenzoate = 7,8-dihydropteroate + diphosphate</text>
        <dbReference type="Rhea" id="RHEA:19949"/>
        <dbReference type="ChEBI" id="CHEBI:17836"/>
        <dbReference type="ChEBI" id="CHEBI:17839"/>
        <dbReference type="ChEBI" id="CHEBI:33019"/>
        <dbReference type="ChEBI" id="CHEBI:72950"/>
        <dbReference type="EC" id="2.5.1.15"/>
    </reaction>
</comment>
<dbReference type="SUPFAM" id="SSF51717">
    <property type="entry name" value="Dihydropteroate synthetase-like"/>
    <property type="match status" value="1"/>
</dbReference>
<dbReference type="PROSITE" id="PS00792">
    <property type="entry name" value="DHPS_1"/>
    <property type="match status" value="1"/>
</dbReference>
<comment type="similarity">
    <text evidence="9">Belongs to the DHPS family.</text>
</comment>
<keyword evidence="8 9" id="KW-0289">Folate biosynthesis</keyword>
<dbReference type="CDD" id="cd00739">
    <property type="entry name" value="DHPS"/>
    <property type="match status" value="1"/>
</dbReference>
<feature type="domain" description="Pterin-binding" evidence="10">
    <location>
        <begin position="23"/>
        <end position="276"/>
    </location>
</feature>
<dbReference type="NCBIfam" id="TIGR01496">
    <property type="entry name" value="DHPS"/>
    <property type="match status" value="1"/>
</dbReference>
<keyword evidence="12" id="KW-1185">Reference proteome</keyword>
<evidence type="ECO:0000256" key="5">
    <source>
        <dbReference type="ARBA" id="ARBA00022679"/>
    </source>
</evidence>
<evidence type="ECO:0000256" key="7">
    <source>
        <dbReference type="ARBA" id="ARBA00022842"/>
    </source>
</evidence>
<comment type="caution">
    <text evidence="11">The sequence shown here is derived from an EMBL/GenBank/DDBJ whole genome shotgun (WGS) entry which is preliminary data.</text>
</comment>
<dbReference type="EC" id="2.5.1.15" evidence="4 9"/>
<comment type="cofactor">
    <cofactor evidence="2 9">
        <name>Mg(2+)</name>
        <dbReference type="ChEBI" id="CHEBI:18420"/>
    </cofactor>
</comment>
<keyword evidence="6 9" id="KW-0479">Metal-binding</keyword>
<comment type="pathway">
    <text evidence="3 9">Cofactor biosynthesis; tetrahydrofolate biosynthesis; 7,8-dihydrofolate from 2-amino-4-hydroxy-6-hydroxymethyl-7,8-dihydropteridine diphosphate and 4-aminobenzoate: step 1/2.</text>
</comment>
<proteinExistence type="inferred from homology"/>
<comment type="function">
    <text evidence="9">Catalyzes the condensation of para-aminobenzoate (pABA) with 6-hydroxymethyl-7,8-dihydropterin diphosphate (DHPt-PP) to form 7,8-dihydropteroate (H2Pte), the immediate precursor of folate derivatives.</text>
</comment>
<evidence type="ECO:0000256" key="2">
    <source>
        <dbReference type="ARBA" id="ARBA00001946"/>
    </source>
</evidence>
<name>A0ABS9KCE6_9BACT</name>
<dbReference type="GO" id="GO:0004156">
    <property type="term" value="F:dihydropteroate synthase activity"/>
    <property type="evidence" value="ECO:0007669"/>
    <property type="project" value="UniProtKB-EC"/>
</dbReference>
<reference evidence="11" key="2">
    <citation type="submission" date="2024-05" db="EMBL/GenBank/DDBJ databases">
        <title>Rhodohalobacter halophilus gen. nov., sp. nov., a moderately halophilic member of the family Balneolaceae.</title>
        <authorList>
            <person name="Xia J."/>
        </authorList>
    </citation>
    <scope>NUCLEOTIDE SEQUENCE</scope>
    <source>
        <strain evidence="11">WB101</strain>
    </source>
</reference>
<evidence type="ECO:0000256" key="8">
    <source>
        <dbReference type="ARBA" id="ARBA00022909"/>
    </source>
</evidence>
<dbReference type="InterPro" id="IPR000489">
    <property type="entry name" value="Pterin-binding_dom"/>
</dbReference>
<dbReference type="Proteomes" id="UP001165366">
    <property type="component" value="Unassembled WGS sequence"/>
</dbReference>
<dbReference type="PANTHER" id="PTHR20941:SF1">
    <property type="entry name" value="FOLIC ACID SYNTHESIS PROTEIN FOL1"/>
    <property type="match status" value="1"/>
</dbReference>
<evidence type="ECO:0000256" key="9">
    <source>
        <dbReference type="RuleBase" id="RU361205"/>
    </source>
</evidence>
<evidence type="ECO:0000256" key="1">
    <source>
        <dbReference type="ARBA" id="ARBA00000012"/>
    </source>
</evidence>
<evidence type="ECO:0000256" key="6">
    <source>
        <dbReference type="ARBA" id="ARBA00022723"/>
    </source>
</evidence>
<dbReference type="EMBL" id="JAKLWS010000007">
    <property type="protein sequence ID" value="MCG2588502.1"/>
    <property type="molecule type" value="Genomic_DNA"/>
</dbReference>
<keyword evidence="7 9" id="KW-0460">Magnesium</keyword>
<evidence type="ECO:0000256" key="3">
    <source>
        <dbReference type="ARBA" id="ARBA00004763"/>
    </source>
</evidence>
<dbReference type="Pfam" id="PF00809">
    <property type="entry name" value="Pterin_bind"/>
    <property type="match status" value="1"/>
</dbReference>
<evidence type="ECO:0000256" key="4">
    <source>
        <dbReference type="ARBA" id="ARBA00012458"/>
    </source>
</evidence>
<evidence type="ECO:0000313" key="12">
    <source>
        <dbReference type="Proteomes" id="UP001165366"/>
    </source>
</evidence>
<protein>
    <recommendedName>
        <fullName evidence="4 9">Dihydropteroate synthase</fullName>
        <shortName evidence="9">DHPS</shortName>
        <ecNumber evidence="4 9">2.5.1.15</ecNumber>
    </recommendedName>
    <alternativeName>
        <fullName evidence="9">Dihydropteroate pyrophosphorylase</fullName>
    </alternativeName>
</protein>
<evidence type="ECO:0000259" key="10">
    <source>
        <dbReference type="PROSITE" id="PS50972"/>
    </source>
</evidence>
<organism evidence="11 12">
    <name type="scientific">Rhodohalobacter sulfatireducens</name>
    <dbReference type="NCBI Taxonomy" id="2911366"/>
    <lineage>
        <taxon>Bacteria</taxon>
        <taxon>Pseudomonadati</taxon>
        <taxon>Balneolota</taxon>
        <taxon>Balneolia</taxon>
        <taxon>Balneolales</taxon>
        <taxon>Balneolaceae</taxon>
        <taxon>Rhodohalobacter</taxon>
    </lineage>
</organism>
<dbReference type="PROSITE" id="PS00793">
    <property type="entry name" value="DHPS_2"/>
    <property type="match status" value="1"/>
</dbReference>
<dbReference type="InterPro" id="IPR011005">
    <property type="entry name" value="Dihydropteroate_synth-like_sf"/>
</dbReference>
<dbReference type="PROSITE" id="PS50972">
    <property type="entry name" value="PTERIN_BINDING"/>
    <property type="match status" value="1"/>
</dbReference>
<accession>A0ABS9KCE6</accession>
<sequence>MEETIGNQSVLSLRESKLSLEQPVVMGILNVTPDSFSDGGRYNSVQRAVDAIGKMAEEGAAIIDIGGESTRPGADPVSESEEINRVIPVLEQVLEAFPKTFFSIDTTKYKVAEKSLELGAHIINDVSGLQKESRLADLCATYQAGYVLMHSQGDPQTMQKNPQYQNVTEDIYSFMENGIEQLKRAGVSSIMVDPGIGFGKTLQHNLKLIKELKKFITLGYPLLVGASRKSMIGSLLDGRPADERLAGTLAVHYHCLLQGAKILRVHDVQEAVDSVKIFESLNNE</sequence>
<dbReference type="RefSeq" id="WP_237853344.1">
    <property type="nucleotide sequence ID" value="NZ_JAKLWS010000007.1"/>
</dbReference>